<comment type="pathway">
    <text evidence="3 16">Amino-acid biosynthesis; L-methionine biosynthesis via de novo pathway; L-homoserine from L-aspartate: step 1/3.</text>
</comment>
<dbReference type="Pfam" id="PF13840">
    <property type="entry name" value="ACT_7"/>
    <property type="match status" value="1"/>
</dbReference>
<feature type="domain" description="Aspartate/glutamate/uridylate kinase" evidence="17">
    <location>
        <begin position="2"/>
        <end position="234"/>
    </location>
</feature>
<feature type="binding site" evidence="14">
    <location>
        <begin position="7"/>
        <end position="10"/>
    </location>
    <ligand>
        <name>ATP</name>
        <dbReference type="ChEBI" id="CHEBI:30616"/>
    </ligand>
</feature>
<dbReference type="GO" id="GO:0009089">
    <property type="term" value="P:lysine biosynthetic process via diaminopimelate"/>
    <property type="evidence" value="ECO:0007669"/>
    <property type="project" value="UniProtKB-UniPathway"/>
</dbReference>
<evidence type="ECO:0000313" key="20">
    <source>
        <dbReference type="Proteomes" id="UP000005178"/>
    </source>
</evidence>
<dbReference type="UniPathway" id="UPA00050">
    <property type="reaction ID" value="UER00461"/>
</dbReference>
<dbReference type="InterPro" id="IPR027795">
    <property type="entry name" value="CASTOR_ACT_dom"/>
</dbReference>
<reference evidence="19" key="1">
    <citation type="submission" date="2008-01" db="EMBL/GenBank/DDBJ databases">
        <authorList>
            <person name="Fulton L."/>
            <person name="Clifton S."/>
            <person name="Fulton B."/>
            <person name="Xu J."/>
            <person name="Minx P."/>
            <person name="Pepin K.H."/>
            <person name="Johnson M."/>
            <person name="Thiruvilangam P."/>
            <person name="Bhonagiri V."/>
            <person name="Nash W.E."/>
            <person name="Mardis E.R."/>
            <person name="Wilson R.K."/>
        </authorList>
    </citation>
    <scope>NUCLEOTIDE SEQUENCE [LARGE SCALE GENOMIC DNA]</scope>
    <source>
        <strain evidence="19">DSM 17244</strain>
    </source>
</reference>
<evidence type="ECO:0000256" key="2">
    <source>
        <dbReference type="ARBA" id="ARBA00004766"/>
    </source>
</evidence>
<evidence type="ECO:0000256" key="15">
    <source>
        <dbReference type="RuleBase" id="RU003448"/>
    </source>
</evidence>
<comment type="function">
    <text evidence="1">Catalyzes the phosphorylation of the beta-carboxyl group of aspartic acid with ATP to yield 4-phospho-L-aspartate, which is involved in the branched biosynthetic pathway leading to the biosynthesis of amino acids threonine, isoleucine and methionine.</text>
</comment>
<evidence type="ECO:0000256" key="3">
    <source>
        <dbReference type="ARBA" id="ARBA00004986"/>
    </source>
</evidence>
<reference evidence="19" key="2">
    <citation type="submission" date="2013-08" db="EMBL/GenBank/DDBJ databases">
        <title>Draft genome sequence of Anaerofustis stercorihominis (DSM 17244).</title>
        <authorList>
            <person name="Sudarsanam P."/>
            <person name="Ley R."/>
            <person name="Guruge J."/>
            <person name="Turnbaugh P.J."/>
            <person name="Mahowald M."/>
            <person name="Liep D."/>
            <person name="Gordon J."/>
        </authorList>
    </citation>
    <scope>NUCLEOTIDE SEQUENCE</scope>
    <source>
        <strain evidence="19">DSM 17244</strain>
    </source>
</reference>
<keyword evidence="12" id="KW-0457">Lysine biosynthesis</keyword>
<evidence type="ECO:0000256" key="13">
    <source>
        <dbReference type="ARBA" id="ARBA00047872"/>
    </source>
</evidence>
<dbReference type="GO" id="GO:0009088">
    <property type="term" value="P:threonine biosynthetic process"/>
    <property type="evidence" value="ECO:0007669"/>
    <property type="project" value="UniProtKB-UniPathway"/>
</dbReference>
<evidence type="ECO:0000256" key="5">
    <source>
        <dbReference type="ARBA" id="ARBA00010122"/>
    </source>
</evidence>
<dbReference type="GO" id="GO:0005524">
    <property type="term" value="F:ATP binding"/>
    <property type="evidence" value="ECO:0007669"/>
    <property type="project" value="UniProtKB-KW"/>
</dbReference>
<keyword evidence="6 16" id="KW-0028">Amino-acid biosynthesis</keyword>
<dbReference type="InterPro" id="IPR005260">
    <property type="entry name" value="Asp_kin_monofn"/>
</dbReference>
<dbReference type="NCBIfam" id="TIGR00657">
    <property type="entry name" value="asp_kinases"/>
    <property type="match status" value="1"/>
</dbReference>
<dbReference type="UniPathway" id="UPA00034">
    <property type="reaction ID" value="UER00015"/>
</dbReference>
<dbReference type="GO" id="GO:0019877">
    <property type="term" value="P:diaminopimelate biosynthetic process"/>
    <property type="evidence" value="ECO:0007669"/>
    <property type="project" value="UniProtKB-KW"/>
</dbReference>
<dbReference type="UniPathway" id="UPA00051">
    <property type="reaction ID" value="UER00462"/>
</dbReference>
<keyword evidence="20" id="KW-1185">Reference proteome</keyword>
<dbReference type="Pfam" id="PF00696">
    <property type="entry name" value="AA_kinase"/>
    <property type="match status" value="1"/>
</dbReference>
<dbReference type="GeneID" id="98000298"/>
<name>B1CB43_9FIRM</name>
<gene>
    <name evidence="19" type="ORF">ANASTE_01192</name>
</gene>
<dbReference type="NCBIfam" id="NF006068">
    <property type="entry name" value="PRK08210.1"/>
    <property type="match status" value="1"/>
</dbReference>
<evidence type="ECO:0000256" key="6">
    <source>
        <dbReference type="ARBA" id="ARBA00022605"/>
    </source>
</evidence>
<feature type="domain" description="CASTOR ACT" evidence="18">
    <location>
        <begin position="332"/>
        <end position="391"/>
    </location>
</feature>
<feature type="binding site" evidence="14">
    <location>
        <position position="52"/>
    </location>
    <ligand>
        <name>substrate</name>
    </ligand>
</feature>
<evidence type="ECO:0000256" key="1">
    <source>
        <dbReference type="ARBA" id="ARBA00003121"/>
    </source>
</evidence>
<dbReference type="RefSeq" id="WP_007049960.1">
    <property type="nucleotide sequence ID" value="NZ_DS560019.1"/>
</dbReference>
<evidence type="ECO:0000256" key="8">
    <source>
        <dbReference type="ARBA" id="ARBA00022741"/>
    </source>
</evidence>
<evidence type="ECO:0000256" key="16">
    <source>
        <dbReference type="RuleBase" id="RU004249"/>
    </source>
</evidence>
<dbReference type="PIRSF" id="PIRSF000726">
    <property type="entry name" value="Asp_kin"/>
    <property type="match status" value="1"/>
</dbReference>
<dbReference type="InterPro" id="IPR001048">
    <property type="entry name" value="Asp/Glu/Uridylate_kinase"/>
</dbReference>
<proteinExistence type="inferred from homology"/>
<dbReference type="AlphaFoldDB" id="B1CB43"/>
<dbReference type="OrthoDB" id="9799110at2"/>
<dbReference type="InterPro" id="IPR045865">
    <property type="entry name" value="ACT-like_dom_sf"/>
</dbReference>
<comment type="pathway">
    <text evidence="4 16">Amino-acid biosynthesis; L-threonine biosynthesis; L-threonine from L-aspartate: step 1/5.</text>
</comment>
<dbReference type="PANTHER" id="PTHR21499:SF3">
    <property type="entry name" value="ASPARTOKINASE"/>
    <property type="match status" value="1"/>
</dbReference>
<dbReference type="eggNOG" id="COG0527">
    <property type="taxonomic scope" value="Bacteria"/>
</dbReference>
<comment type="caution">
    <text evidence="19">The sequence shown here is derived from an EMBL/GenBank/DDBJ whole genome shotgun (WGS) entry which is preliminary data.</text>
</comment>
<evidence type="ECO:0000256" key="10">
    <source>
        <dbReference type="ARBA" id="ARBA00022840"/>
    </source>
</evidence>
<evidence type="ECO:0000259" key="18">
    <source>
        <dbReference type="Pfam" id="PF13840"/>
    </source>
</evidence>
<evidence type="ECO:0000256" key="14">
    <source>
        <dbReference type="PIRSR" id="PIRSR000726-1"/>
    </source>
</evidence>
<dbReference type="InterPro" id="IPR001341">
    <property type="entry name" value="Asp_kinase"/>
</dbReference>
<keyword evidence="9 15" id="KW-0418">Kinase</keyword>
<dbReference type="GO" id="GO:0004072">
    <property type="term" value="F:aspartate kinase activity"/>
    <property type="evidence" value="ECO:0007669"/>
    <property type="project" value="UniProtKB-EC"/>
</dbReference>
<dbReference type="InterPro" id="IPR018042">
    <property type="entry name" value="Aspartate_kinase_CS"/>
</dbReference>
<dbReference type="EMBL" id="ABIL02000006">
    <property type="protein sequence ID" value="EDS71490.1"/>
    <property type="molecule type" value="Genomic_DNA"/>
</dbReference>
<feature type="binding site" evidence="14">
    <location>
        <begin position="213"/>
        <end position="214"/>
    </location>
    <ligand>
        <name>ATP</name>
        <dbReference type="ChEBI" id="CHEBI:30616"/>
    </ligand>
</feature>
<evidence type="ECO:0000256" key="9">
    <source>
        <dbReference type="ARBA" id="ARBA00022777"/>
    </source>
</evidence>
<comment type="pathway">
    <text evidence="2 16">Amino-acid biosynthesis; L-lysine biosynthesis via DAP pathway; (S)-tetrahydrodipicolinate from L-aspartate: step 1/4.</text>
</comment>
<feature type="binding site" evidence="14">
    <location>
        <position position="188"/>
    </location>
    <ligand>
        <name>ATP</name>
        <dbReference type="ChEBI" id="CHEBI:30616"/>
    </ligand>
</feature>
<dbReference type="Proteomes" id="UP000005178">
    <property type="component" value="Unassembled WGS sequence"/>
</dbReference>
<comment type="catalytic activity">
    <reaction evidence="13 15">
        <text>L-aspartate + ATP = 4-phospho-L-aspartate + ADP</text>
        <dbReference type="Rhea" id="RHEA:23776"/>
        <dbReference type="ChEBI" id="CHEBI:29991"/>
        <dbReference type="ChEBI" id="CHEBI:30616"/>
        <dbReference type="ChEBI" id="CHEBI:57535"/>
        <dbReference type="ChEBI" id="CHEBI:456216"/>
        <dbReference type="EC" id="2.7.2.4"/>
    </reaction>
</comment>
<organism evidence="19 20">
    <name type="scientific">Anaerofustis stercorihominis DSM 17244</name>
    <dbReference type="NCBI Taxonomy" id="445971"/>
    <lineage>
        <taxon>Bacteria</taxon>
        <taxon>Bacillati</taxon>
        <taxon>Bacillota</taxon>
        <taxon>Clostridia</taxon>
        <taxon>Eubacteriales</taxon>
        <taxon>Eubacteriaceae</taxon>
        <taxon>Anaerofustis</taxon>
    </lineage>
</organism>
<dbReference type="Gene3D" id="3.40.1160.10">
    <property type="entry name" value="Acetylglutamate kinase-like"/>
    <property type="match status" value="1"/>
</dbReference>
<evidence type="ECO:0000256" key="12">
    <source>
        <dbReference type="ARBA" id="ARBA00023154"/>
    </source>
</evidence>
<dbReference type="SUPFAM" id="SSF55021">
    <property type="entry name" value="ACT-like"/>
    <property type="match status" value="1"/>
</dbReference>
<sequence length="396" mass="43116">MKIIVQKYGGTSVNTAKSRSMIIKNMIDAIDDGFKPIIVVSAMGRKPEPYATDSLLSLLPDMKKANLRNKDLLATCGEIITTVVVSEEIRAKGINARALTGGQAGIVTNENYGDGKIVNIDTNRLMELLNQDVVPVVAGFQGMSKSGQILTLGRGGSDITATALGAALNADLVEIYTDVDGVMTADPRVVENAELIETVDYDEVFQLAEYGAKVIHPRAVEYAMKADVPIAILNTQKGRYYGGTRIEDVSQDIYSEKNFSAVTQIDGCSQVDIKFTDLKKEDKLFDLLAEKEISIDMINIFPDRKTFIIDTDKQNVVDEVMSKIGLEYTICDGFTKITIMGRMKGVPGVVAKIIAALYSNNIFVHQSSDSSTTVSVLVDTKQAKDAVNVLHTNLIK</sequence>
<dbReference type="GO" id="GO:0005829">
    <property type="term" value="C:cytosol"/>
    <property type="evidence" value="ECO:0007669"/>
    <property type="project" value="TreeGrafter"/>
</dbReference>
<dbReference type="PANTHER" id="PTHR21499">
    <property type="entry name" value="ASPARTATE KINASE"/>
    <property type="match status" value="1"/>
</dbReference>
<evidence type="ECO:0000259" key="17">
    <source>
        <dbReference type="Pfam" id="PF00696"/>
    </source>
</evidence>
<keyword evidence="11" id="KW-0220">Diaminopimelate biosynthesis</keyword>
<dbReference type="EC" id="2.7.2.4" evidence="15"/>
<evidence type="ECO:0000256" key="7">
    <source>
        <dbReference type="ARBA" id="ARBA00022679"/>
    </source>
</evidence>
<dbReference type="HOGENOM" id="CLU_009116_3_1_9"/>
<dbReference type="Gene3D" id="3.30.2130.10">
    <property type="entry name" value="VC0802-like"/>
    <property type="match status" value="1"/>
</dbReference>
<comment type="similarity">
    <text evidence="5 15">Belongs to the aspartokinase family.</text>
</comment>
<evidence type="ECO:0000256" key="4">
    <source>
        <dbReference type="ARBA" id="ARBA00005139"/>
    </source>
</evidence>
<keyword evidence="7 15" id="KW-0808">Transferase</keyword>
<evidence type="ECO:0000313" key="19">
    <source>
        <dbReference type="EMBL" id="EDS71490.1"/>
    </source>
</evidence>
<keyword evidence="8 14" id="KW-0547">Nucleotide-binding</keyword>
<keyword evidence="10 14" id="KW-0067">ATP-binding</keyword>
<feature type="binding site" evidence="14">
    <location>
        <position position="78"/>
    </location>
    <ligand>
        <name>substrate</name>
    </ligand>
</feature>
<dbReference type="PROSITE" id="PS00324">
    <property type="entry name" value="ASPARTOKINASE"/>
    <property type="match status" value="1"/>
</dbReference>
<dbReference type="GO" id="GO:0009090">
    <property type="term" value="P:homoserine biosynthetic process"/>
    <property type="evidence" value="ECO:0007669"/>
    <property type="project" value="TreeGrafter"/>
</dbReference>
<evidence type="ECO:0000256" key="11">
    <source>
        <dbReference type="ARBA" id="ARBA00022915"/>
    </source>
</evidence>
<dbReference type="SUPFAM" id="SSF53633">
    <property type="entry name" value="Carbamate kinase-like"/>
    <property type="match status" value="1"/>
</dbReference>
<feature type="binding site" evidence="14">
    <location>
        <begin position="177"/>
        <end position="178"/>
    </location>
    <ligand>
        <name>ATP</name>
        <dbReference type="ChEBI" id="CHEBI:30616"/>
    </ligand>
</feature>
<protein>
    <recommendedName>
        <fullName evidence="15">Aspartokinase</fullName>
        <ecNumber evidence="15">2.7.2.4</ecNumber>
    </recommendedName>
</protein>
<dbReference type="STRING" id="445971.ANASTE_01192"/>
<accession>B1CB43</accession>
<dbReference type="InterPro" id="IPR036393">
    <property type="entry name" value="AceGlu_kinase-like_sf"/>
</dbReference>